<evidence type="ECO:0000313" key="1">
    <source>
        <dbReference type="EMBL" id="TWI72250.1"/>
    </source>
</evidence>
<proteinExistence type="predicted"/>
<keyword evidence="2" id="KW-1185">Reference proteome</keyword>
<organism evidence="1 2">
    <name type="scientific">Desulfobotulus alkaliphilus</name>
    <dbReference type="NCBI Taxonomy" id="622671"/>
    <lineage>
        <taxon>Bacteria</taxon>
        <taxon>Pseudomonadati</taxon>
        <taxon>Thermodesulfobacteriota</taxon>
        <taxon>Desulfobacteria</taxon>
        <taxon>Desulfobacterales</taxon>
        <taxon>Desulfobacteraceae</taxon>
        <taxon>Desulfobotulus</taxon>
    </lineage>
</organism>
<dbReference type="Proteomes" id="UP000318307">
    <property type="component" value="Unassembled WGS sequence"/>
</dbReference>
<dbReference type="AlphaFoldDB" id="A0A562RV47"/>
<name>A0A562RV47_9BACT</name>
<accession>A0A562RV47</accession>
<evidence type="ECO:0000313" key="2">
    <source>
        <dbReference type="Proteomes" id="UP000318307"/>
    </source>
</evidence>
<dbReference type="RefSeq" id="WP_144684402.1">
    <property type="nucleotide sequence ID" value="NZ_VLLC01000011.1"/>
</dbReference>
<protein>
    <submittedName>
        <fullName evidence="1">Uncharacterized protein</fullName>
    </submittedName>
</protein>
<sequence length="147" mass="16801">MPRIQIHRLVSRSTFSYRMDVDSEGQHWQGRAQMVCKPLQAYQKVRFFPTDDIYDTCLACGVRSDQWIGHLRIFYPNGDAAPLHRMRMGVGTQVLCAICADLSSAGGALLYALPTSESMREFLNKKQFIPSTKFPEHYFRPLPQSLS</sequence>
<gene>
    <name evidence="1" type="ORF">LZ24_01658</name>
</gene>
<dbReference type="EMBL" id="VLLC01000011">
    <property type="protein sequence ID" value="TWI72250.1"/>
    <property type="molecule type" value="Genomic_DNA"/>
</dbReference>
<comment type="caution">
    <text evidence="1">The sequence shown here is derived from an EMBL/GenBank/DDBJ whole genome shotgun (WGS) entry which is preliminary data.</text>
</comment>
<reference evidence="1 2" key="1">
    <citation type="submission" date="2019-07" db="EMBL/GenBank/DDBJ databases">
        <title>Genome sequencing of 100 strains of the haloalkaliphilic chemolithoautotrophic sulfur-oxidizing bacterium Thioalkalivibrio.</title>
        <authorList>
            <person name="Muyzer G."/>
        </authorList>
    </citation>
    <scope>NUCLEOTIDE SEQUENCE [LARGE SCALE GENOMIC DNA]</scope>
    <source>
        <strain evidence="1 2">ASO4-4</strain>
    </source>
</reference>